<keyword evidence="2" id="KW-1185">Reference proteome</keyword>
<dbReference type="EMBL" id="LT629692">
    <property type="protein sequence ID" value="SDG68830.1"/>
    <property type="molecule type" value="Genomic_DNA"/>
</dbReference>
<proteinExistence type="predicted"/>
<dbReference type="RefSeq" id="WP_091487211.1">
    <property type="nucleotide sequence ID" value="NZ_LT629692.1"/>
</dbReference>
<organism evidence="1 2">
    <name type="scientific">Microbacterium pygmaeum</name>
    <dbReference type="NCBI Taxonomy" id="370764"/>
    <lineage>
        <taxon>Bacteria</taxon>
        <taxon>Bacillati</taxon>
        <taxon>Actinomycetota</taxon>
        <taxon>Actinomycetes</taxon>
        <taxon>Micrococcales</taxon>
        <taxon>Microbacteriaceae</taxon>
        <taxon>Microbacterium</taxon>
    </lineage>
</organism>
<evidence type="ECO:0000313" key="2">
    <source>
        <dbReference type="Proteomes" id="UP000199009"/>
    </source>
</evidence>
<gene>
    <name evidence="1" type="ORF">SAMN04489810_1005</name>
</gene>
<dbReference type="OrthoDB" id="9882374at2"/>
<accession>A0A1G7WCJ3</accession>
<reference evidence="1 2" key="1">
    <citation type="submission" date="2016-10" db="EMBL/GenBank/DDBJ databases">
        <authorList>
            <person name="de Groot N.N."/>
        </authorList>
    </citation>
    <scope>NUCLEOTIDE SEQUENCE [LARGE SCALE GENOMIC DNA]</scope>
    <source>
        <strain evidence="1 2">DSM 23142</strain>
    </source>
</reference>
<dbReference type="STRING" id="370764.SAMN04489810_1005"/>
<name>A0A1G7WCJ3_9MICO</name>
<dbReference type="AlphaFoldDB" id="A0A1G7WCJ3"/>
<protein>
    <submittedName>
        <fullName evidence="1">Uncharacterized protein</fullName>
    </submittedName>
</protein>
<sequence length="112" mass="12321">MIIPTDSIVTERQSVLDDLNLSMLFLGTAHVEAIPADELDDADDGALRRLGLRVLARSPLSPAMTAALLCRVLHNRRIPGVEIDRIADGVRLRCAYLLPTGRWRLDIVAPIV</sequence>
<dbReference type="Proteomes" id="UP000199009">
    <property type="component" value="Chromosome I"/>
</dbReference>
<evidence type="ECO:0000313" key="1">
    <source>
        <dbReference type="EMBL" id="SDG68830.1"/>
    </source>
</evidence>